<evidence type="ECO:0000313" key="9">
    <source>
        <dbReference type="EMBL" id="BAP58577.1"/>
    </source>
</evidence>
<keyword evidence="10" id="KW-1185">Reference proteome</keyword>
<dbReference type="PROSITE" id="PS00052">
    <property type="entry name" value="RIBOSOMAL_S7"/>
    <property type="match status" value="1"/>
</dbReference>
<dbReference type="InterPro" id="IPR000235">
    <property type="entry name" value="Ribosomal_uS7"/>
</dbReference>
<dbReference type="EMBL" id="AP014521">
    <property type="protein sequence ID" value="BAP58577.1"/>
    <property type="molecule type" value="Genomic_DNA"/>
</dbReference>
<keyword evidence="3 6" id="KW-0694">RNA-binding</keyword>
<dbReference type="PIRSF" id="PIRSF002122">
    <property type="entry name" value="RPS7p_RPS7a_RPS5e_RPS7o"/>
    <property type="match status" value="1"/>
</dbReference>
<dbReference type="GO" id="GO:0003735">
    <property type="term" value="F:structural constituent of ribosome"/>
    <property type="evidence" value="ECO:0007669"/>
    <property type="project" value="InterPro"/>
</dbReference>
<dbReference type="GO" id="GO:0006412">
    <property type="term" value="P:translation"/>
    <property type="evidence" value="ECO:0007669"/>
    <property type="project" value="UniProtKB-UniRule"/>
</dbReference>
<keyword evidence="2 6" id="KW-0699">rRNA-binding</keyword>
<protein>
    <recommendedName>
        <fullName evidence="6">Small ribosomal subunit protein uS7</fullName>
    </recommendedName>
</protein>
<dbReference type="InterPro" id="IPR023798">
    <property type="entry name" value="Ribosomal_uS7_dom"/>
</dbReference>
<comment type="subunit">
    <text evidence="6">Part of the 30S ribosomal subunit. Contacts proteins S9 and S11.</text>
</comment>
<comment type="similarity">
    <text evidence="1 6 7">Belongs to the universal ribosomal protein uS7 family.</text>
</comment>
<comment type="function">
    <text evidence="6">One of the primary rRNA binding proteins, it binds directly to 16S rRNA where it nucleates assembly of the head domain of the 30S subunit. Is located at the subunit interface close to the decoding center, probably blocks exit of the E-site tRNA.</text>
</comment>
<dbReference type="SUPFAM" id="SSF47973">
    <property type="entry name" value="Ribosomal protein S7"/>
    <property type="match status" value="1"/>
</dbReference>
<dbReference type="Pfam" id="PF00177">
    <property type="entry name" value="Ribosomal_S7"/>
    <property type="match status" value="1"/>
</dbReference>
<dbReference type="PANTHER" id="PTHR11205">
    <property type="entry name" value="RIBOSOMAL PROTEIN S7"/>
    <property type="match status" value="1"/>
</dbReference>
<evidence type="ECO:0000256" key="1">
    <source>
        <dbReference type="ARBA" id="ARBA00007151"/>
    </source>
</evidence>
<reference evidence="9 10" key="2">
    <citation type="journal article" date="2014" name="Curr. Biol.">
        <title>Symbiont-Supplemented Maternal Investment Underpinning Host's Ecological Adaptation.</title>
        <authorList>
            <person name="Kaiwa N."/>
            <person name="Hosokawa T."/>
            <person name="Nikoh N."/>
            <person name="Tanahashi M."/>
            <person name="Moriyama M."/>
            <person name="Meng X.Y."/>
            <person name="Maeda T."/>
            <person name="Yamaguchi K."/>
            <person name="Shigenobu S."/>
            <person name="Ito M."/>
            <person name="Fukatsu T."/>
        </authorList>
    </citation>
    <scope>NUCLEOTIDE SEQUENCE [LARGE SCALE GENOMIC DNA]</scope>
    <source>
        <strain evidence="9 10">UwTKB</strain>
    </source>
</reference>
<evidence type="ECO:0000256" key="5">
    <source>
        <dbReference type="ARBA" id="ARBA00023274"/>
    </source>
</evidence>
<keyword evidence="6" id="KW-0820">tRNA-binding</keyword>
<feature type="domain" description="Small ribosomal subunit protein uS7" evidence="8">
    <location>
        <begin position="2"/>
        <end position="149"/>
    </location>
</feature>
<dbReference type="GO" id="GO:0015935">
    <property type="term" value="C:small ribosomal subunit"/>
    <property type="evidence" value="ECO:0007669"/>
    <property type="project" value="InterPro"/>
</dbReference>
<dbReference type="InterPro" id="IPR036823">
    <property type="entry name" value="Ribosomal_uS7_dom_sf"/>
</dbReference>
<keyword evidence="4 6" id="KW-0689">Ribosomal protein</keyword>
<evidence type="ECO:0000256" key="7">
    <source>
        <dbReference type="RuleBase" id="RU003619"/>
    </source>
</evidence>
<dbReference type="Proteomes" id="UP000031627">
    <property type="component" value="Chromosome"/>
</dbReference>
<dbReference type="FunFam" id="1.10.455.10:FF:000001">
    <property type="entry name" value="30S ribosomal protein S7"/>
    <property type="match status" value="1"/>
</dbReference>
<dbReference type="HOGENOM" id="CLU_072226_1_1_6"/>
<evidence type="ECO:0000256" key="2">
    <source>
        <dbReference type="ARBA" id="ARBA00022730"/>
    </source>
</evidence>
<dbReference type="NCBIfam" id="TIGR01029">
    <property type="entry name" value="rpsG_bact"/>
    <property type="match status" value="1"/>
</dbReference>
<dbReference type="GO" id="GO:0000049">
    <property type="term" value="F:tRNA binding"/>
    <property type="evidence" value="ECO:0007669"/>
    <property type="project" value="UniProtKB-UniRule"/>
</dbReference>
<evidence type="ECO:0000256" key="4">
    <source>
        <dbReference type="ARBA" id="ARBA00022980"/>
    </source>
</evidence>
<dbReference type="GO" id="GO:0019843">
    <property type="term" value="F:rRNA binding"/>
    <property type="evidence" value="ECO:0007669"/>
    <property type="project" value="UniProtKB-UniRule"/>
</dbReference>
<name>A0A090AQF2_9ENTR</name>
<gene>
    <name evidence="6 9" type="primary">rpsG</name>
    <name evidence="9" type="ORF">TGUWTKB_3380</name>
</gene>
<sequence>MPRRHVIGQRKILPDPKFCSELLAKFINILMVDGKKSIAEKIVYTSLNNLSKRSKKTELDAFEAALNNVRPSIEVKSRRVGGSTYQVPVEVRPIRRDALAMRWIVESARKRNDKSMALRLANELIDATENKGISVKKREEVHRMAEANKAFAHYRW</sequence>
<dbReference type="HAMAP" id="MF_00480_B">
    <property type="entry name" value="Ribosomal_uS7_B"/>
    <property type="match status" value="1"/>
</dbReference>
<proteinExistence type="inferred from homology"/>
<dbReference type="Gene3D" id="1.10.455.10">
    <property type="entry name" value="Ribosomal protein S7 domain"/>
    <property type="match status" value="1"/>
</dbReference>
<dbReference type="STRING" id="1410383.TGUWTKB_3380"/>
<evidence type="ECO:0000256" key="3">
    <source>
        <dbReference type="ARBA" id="ARBA00022884"/>
    </source>
</evidence>
<evidence type="ECO:0000256" key="6">
    <source>
        <dbReference type="HAMAP-Rule" id="MF_00480"/>
    </source>
</evidence>
<evidence type="ECO:0000259" key="8">
    <source>
        <dbReference type="Pfam" id="PF00177"/>
    </source>
</evidence>
<keyword evidence="5 6" id="KW-0687">Ribonucleoprotein</keyword>
<dbReference type="InterPro" id="IPR005717">
    <property type="entry name" value="Ribosomal_uS7_bac/org-type"/>
</dbReference>
<dbReference type="RefSeq" id="WP_041062946.1">
    <property type="nucleotide sequence ID" value="NZ_AP014521.1"/>
</dbReference>
<dbReference type="InterPro" id="IPR020606">
    <property type="entry name" value="Ribosomal_uS7_CS"/>
</dbReference>
<dbReference type="CDD" id="cd14869">
    <property type="entry name" value="uS7_Bacteria"/>
    <property type="match status" value="1"/>
</dbReference>
<reference evidence="10" key="1">
    <citation type="submission" date="2013-11" db="EMBL/GenBank/DDBJ databases">
        <title>Symbiont-containing voluminous jelly as an extraordinary maternal gift for overwintering insect nymphs.</title>
        <authorList>
            <person name="Kaiwa N."/>
            <person name="Hosokawa T."/>
            <person name="Nikoh N."/>
            <person name="Meng X.Y."/>
            <person name="Tanahashi M."/>
            <person name="Moriyama M."/>
            <person name="Maeda T."/>
            <person name="Yamaguchi K."/>
            <person name="Shigenobu S."/>
            <person name="Ito M."/>
            <person name="Fukatsu T."/>
        </authorList>
    </citation>
    <scope>NUCLEOTIDE SEQUENCE [LARGE SCALE GENOMIC DNA]</scope>
    <source>
        <strain evidence="10">UwTKB</strain>
    </source>
</reference>
<dbReference type="AlphaFoldDB" id="A0A090AQF2"/>
<dbReference type="OrthoDB" id="9807653at2"/>
<evidence type="ECO:0000313" key="10">
    <source>
        <dbReference type="Proteomes" id="UP000031627"/>
    </source>
</evidence>
<accession>A0A090AQF2</accession>
<organism evidence="9 10">
    <name type="scientific">Candidatus Tachikawaea gelatinosa</name>
    <dbReference type="NCBI Taxonomy" id="1410383"/>
    <lineage>
        <taxon>Bacteria</taxon>
        <taxon>Pseudomonadati</taxon>
        <taxon>Pseudomonadota</taxon>
        <taxon>Gammaproteobacteria</taxon>
        <taxon>Enterobacterales</taxon>
        <taxon>Enterobacteriaceae</taxon>
        <taxon>Candidatus Tachikawaea</taxon>
    </lineage>
</organism>
<dbReference type="KEGG" id="sbw:TGUWTKB_3380"/>